<protein>
    <submittedName>
        <fullName evidence="1">Uncharacterized protein</fullName>
    </submittedName>
</protein>
<dbReference type="Proteomes" id="UP000318017">
    <property type="component" value="Chromosome"/>
</dbReference>
<evidence type="ECO:0000313" key="2">
    <source>
        <dbReference type="Proteomes" id="UP000318017"/>
    </source>
</evidence>
<dbReference type="KEGG" id="ahel:Q31a_19790"/>
<dbReference type="AlphaFoldDB" id="A0A518G501"/>
<dbReference type="OrthoDB" id="4380123at2"/>
<dbReference type="RefSeq" id="WP_145076756.1">
    <property type="nucleotide sequence ID" value="NZ_CP036298.1"/>
</dbReference>
<reference evidence="1 2" key="1">
    <citation type="submission" date="2019-02" db="EMBL/GenBank/DDBJ databases">
        <title>Deep-cultivation of Planctomycetes and their phenomic and genomic characterization uncovers novel biology.</title>
        <authorList>
            <person name="Wiegand S."/>
            <person name="Jogler M."/>
            <person name="Boedeker C."/>
            <person name="Pinto D."/>
            <person name="Vollmers J."/>
            <person name="Rivas-Marin E."/>
            <person name="Kohn T."/>
            <person name="Peeters S.H."/>
            <person name="Heuer A."/>
            <person name="Rast P."/>
            <person name="Oberbeckmann S."/>
            <person name="Bunk B."/>
            <person name="Jeske O."/>
            <person name="Meyerdierks A."/>
            <person name="Storesund J.E."/>
            <person name="Kallscheuer N."/>
            <person name="Luecker S."/>
            <person name="Lage O.M."/>
            <person name="Pohl T."/>
            <person name="Merkel B.J."/>
            <person name="Hornburger P."/>
            <person name="Mueller R.-W."/>
            <person name="Bruemmer F."/>
            <person name="Labrenz M."/>
            <person name="Spormann A.M."/>
            <person name="Op den Camp H."/>
            <person name="Overmann J."/>
            <person name="Amann R."/>
            <person name="Jetten M.S.M."/>
            <person name="Mascher T."/>
            <person name="Medema M.H."/>
            <person name="Devos D.P."/>
            <person name="Kaster A.-K."/>
            <person name="Ovreas L."/>
            <person name="Rohde M."/>
            <person name="Galperin M.Y."/>
            <person name="Jogler C."/>
        </authorList>
    </citation>
    <scope>NUCLEOTIDE SEQUENCE [LARGE SCALE GENOMIC DNA]</scope>
    <source>
        <strain evidence="1 2">Q31a</strain>
    </source>
</reference>
<dbReference type="EMBL" id="CP036298">
    <property type="protein sequence ID" value="QDV23674.1"/>
    <property type="molecule type" value="Genomic_DNA"/>
</dbReference>
<dbReference type="PANTHER" id="PTHR17985">
    <property type="entry name" value="SER/THR-RICH PROTEIN T10 IN DGCR REGION"/>
    <property type="match status" value="1"/>
</dbReference>
<dbReference type="InterPro" id="IPR008551">
    <property type="entry name" value="TANGO2"/>
</dbReference>
<proteinExistence type="predicted"/>
<accession>A0A518G501</accession>
<dbReference type="PANTHER" id="PTHR17985:SF8">
    <property type="entry name" value="TRANSPORT AND GOLGI ORGANIZATION PROTEIN 2 HOMOLOG"/>
    <property type="match status" value="1"/>
</dbReference>
<organism evidence="1 2">
    <name type="scientific">Aureliella helgolandensis</name>
    <dbReference type="NCBI Taxonomy" id="2527968"/>
    <lineage>
        <taxon>Bacteria</taxon>
        <taxon>Pseudomonadati</taxon>
        <taxon>Planctomycetota</taxon>
        <taxon>Planctomycetia</taxon>
        <taxon>Pirellulales</taxon>
        <taxon>Pirellulaceae</taxon>
        <taxon>Aureliella</taxon>
    </lineage>
</organism>
<dbReference type="Gene3D" id="3.60.60.10">
    <property type="entry name" value="Penicillin V Acylase, Chain A"/>
    <property type="match status" value="1"/>
</dbReference>
<name>A0A518G501_9BACT</name>
<dbReference type="Pfam" id="PF05742">
    <property type="entry name" value="TANGO2"/>
    <property type="match status" value="1"/>
</dbReference>
<keyword evidence="2" id="KW-1185">Reference proteome</keyword>
<evidence type="ECO:0000313" key="1">
    <source>
        <dbReference type="EMBL" id="QDV23674.1"/>
    </source>
</evidence>
<sequence>MCLLAVLYRLVPESPILVAANREEYYDRPSQPPSIQSGKPRVLCGLDQRAGGTWLGVNQHGMFVGVSSRRGNTDPLGARSRGLLAREVLRTGNARKGVDKAMEELMTHRYEGLNLIVCDAESGWVVHADQEPDVVPLEEGLNIIGNQNVNDPTDERVQLAHRLLTLQLLDSPVKFLAVASKVFARSPTPQGRPTMVSRGSDYGTISSSLIALSPKPRDAIFQFSAGAPDQAKYEDYSPMLRDILSRGLREARSKTKVN</sequence>
<gene>
    <name evidence="1" type="ORF">Q31a_19790</name>
</gene>